<dbReference type="AlphaFoldDB" id="A0A1V2UH05"/>
<evidence type="ECO:0000256" key="1">
    <source>
        <dbReference type="SAM" id="MobiDB-lite"/>
    </source>
</evidence>
<comment type="caution">
    <text evidence="3">The sequence shown here is derived from an EMBL/GenBank/DDBJ whole genome shotgun (WGS) entry which is preliminary data.</text>
</comment>
<dbReference type="Proteomes" id="UP000189299">
    <property type="component" value="Unassembled WGS sequence"/>
</dbReference>
<name>A0A1V2UH05_ENTMU</name>
<keyword evidence="2" id="KW-0812">Transmembrane</keyword>
<dbReference type="RefSeq" id="WP_062806110.1">
    <property type="nucleotide sequence ID" value="NZ_BQWJ01000005.1"/>
</dbReference>
<proteinExistence type="predicted"/>
<dbReference type="NCBIfam" id="TIGR01167">
    <property type="entry name" value="LPXTG_anchor"/>
    <property type="match status" value="1"/>
</dbReference>
<keyword evidence="2" id="KW-0472">Membrane</keyword>
<protein>
    <submittedName>
        <fullName evidence="3">Uncharacterized protein</fullName>
    </submittedName>
</protein>
<sequence>MNRKKNYMLLISMLLFQFFVITEVSGREVRPFETEGSIGFTGVYVPIGLPDPPPDTTTDEPNAPIRIARPDPNISNNHRNFPKTNANKSHLLFLLGVLLLFILWLYKKKRK</sequence>
<organism evidence="3 4">
    <name type="scientific">Enterococcus mundtii</name>
    <dbReference type="NCBI Taxonomy" id="53346"/>
    <lineage>
        <taxon>Bacteria</taxon>
        <taxon>Bacillati</taxon>
        <taxon>Bacillota</taxon>
        <taxon>Bacilli</taxon>
        <taxon>Lactobacillales</taxon>
        <taxon>Enterococcaceae</taxon>
        <taxon>Enterococcus</taxon>
    </lineage>
</organism>
<gene>
    <name evidence="3" type="ORF">BTN92_09940</name>
</gene>
<evidence type="ECO:0000256" key="2">
    <source>
        <dbReference type="SAM" id="Phobius"/>
    </source>
</evidence>
<evidence type="ECO:0000313" key="4">
    <source>
        <dbReference type="Proteomes" id="UP000189299"/>
    </source>
</evidence>
<reference evidence="3 4" key="1">
    <citation type="submission" date="2016-12" db="EMBL/GenBank/DDBJ databases">
        <authorList>
            <person name="Song W.-J."/>
            <person name="Kurnit D.M."/>
        </authorList>
    </citation>
    <scope>NUCLEOTIDE SEQUENCE [LARGE SCALE GENOMIC DNA]</scope>
    <source>
        <strain evidence="3 4">CGB1038-1_S1</strain>
    </source>
</reference>
<keyword evidence="2" id="KW-1133">Transmembrane helix</keyword>
<dbReference type="EMBL" id="MSTR01000009">
    <property type="protein sequence ID" value="ONN42582.1"/>
    <property type="molecule type" value="Genomic_DNA"/>
</dbReference>
<accession>A0A1V2UH05</accession>
<feature type="region of interest" description="Disordered" evidence="1">
    <location>
        <begin position="51"/>
        <end position="81"/>
    </location>
</feature>
<feature type="transmembrane region" description="Helical" evidence="2">
    <location>
        <begin position="89"/>
        <end position="106"/>
    </location>
</feature>
<evidence type="ECO:0000313" key="3">
    <source>
        <dbReference type="EMBL" id="ONN42582.1"/>
    </source>
</evidence>